<feature type="signal peptide" evidence="2">
    <location>
        <begin position="1"/>
        <end position="24"/>
    </location>
</feature>
<gene>
    <name evidence="3" type="ORF">C5167_040193</name>
</gene>
<dbReference type="STRING" id="3469.A0A4Y7IIG9"/>
<dbReference type="Proteomes" id="UP000316621">
    <property type="component" value="Chromosome 1"/>
</dbReference>
<keyword evidence="2" id="KW-0732">Signal</keyword>
<comment type="similarity">
    <text evidence="1">Belongs to the 'GDSL' lipolytic enzyme family.</text>
</comment>
<reference evidence="3 4" key="1">
    <citation type="journal article" date="2018" name="Science">
        <title>The opium poppy genome and morphinan production.</title>
        <authorList>
            <person name="Guo L."/>
            <person name="Winzer T."/>
            <person name="Yang X."/>
            <person name="Li Y."/>
            <person name="Ning Z."/>
            <person name="He Z."/>
            <person name="Teodor R."/>
            <person name="Lu Y."/>
            <person name="Bowser T.A."/>
            <person name="Graham I.A."/>
            <person name="Ye K."/>
        </authorList>
    </citation>
    <scope>NUCLEOTIDE SEQUENCE [LARGE SCALE GENOMIC DNA]</scope>
    <source>
        <strain evidence="4">cv. HN1</strain>
        <tissue evidence="3">Leaves</tissue>
    </source>
</reference>
<dbReference type="InterPro" id="IPR035669">
    <property type="entry name" value="SGNH_plant_lipase-like"/>
</dbReference>
<dbReference type="Pfam" id="PF00657">
    <property type="entry name" value="Lipase_GDSL"/>
    <property type="match status" value="1"/>
</dbReference>
<feature type="chain" id="PRO_5021366882" description="GDSL esterase/lipase" evidence="2">
    <location>
        <begin position="25"/>
        <end position="292"/>
    </location>
</feature>
<dbReference type="Gramene" id="RZC47245">
    <property type="protein sequence ID" value="RZC47245"/>
    <property type="gene ID" value="C5167_040193"/>
</dbReference>
<organism evidence="3 4">
    <name type="scientific">Papaver somniferum</name>
    <name type="common">Opium poppy</name>
    <dbReference type="NCBI Taxonomy" id="3469"/>
    <lineage>
        <taxon>Eukaryota</taxon>
        <taxon>Viridiplantae</taxon>
        <taxon>Streptophyta</taxon>
        <taxon>Embryophyta</taxon>
        <taxon>Tracheophyta</taxon>
        <taxon>Spermatophyta</taxon>
        <taxon>Magnoliopsida</taxon>
        <taxon>Ranunculales</taxon>
        <taxon>Papaveraceae</taxon>
        <taxon>Papaveroideae</taxon>
        <taxon>Papaver</taxon>
    </lineage>
</organism>
<dbReference type="OMA" id="CIPIART"/>
<dbReference type="CDD" id="cd01837">
    <property type="entry name" value="SGNH_plant_lipase_like"/>
    <property type="match status" value="1"/>
</dbReference>
<dbReference type="GO" id="GO:0016788">
    <property type="term" value="F:hydrolase activity, acting on ester bonds"/>
    <property type="evidence" value="ECO:0007669"/>
    <property type="project" value="InterPro"/>
</dbReference>
<evidence type="ECO:0000313" key="4">
    <source>
        <dbReference type="Proteomes" id="UP000316621"/>
    </source>
</evidence>
<dbReference type="InterPro" id="IPR036514">
    <property type="entry name" value="SGNH_hydro_sf"/>
</dbReference>
<evidence type="ECO:0000313" key="3">
    <source>
        <dbReference type="EMBL" id="RZC47245.1"/>
    </source>
</evidence>
<proteinExistence type="inferred from homology"/>
<sequence length="292" mass="32428">MAQCSRLLCLLHILLLFVVEIIEAKRFPACIVFGDSTVDAGNNNQIPTVVRANFPPYGQDCEGGKPNGRFCNGRLATDFLSEMLGIKRSIPAYLDPAYDIEDFASGVTFASAGTGYDVATSNVFGGIPLSKELEYFKEYQKKLIAFVGQDKAIETIRESLYMVSVRTNDFLENYHFGPVRSIQFTVDEYANFLISIARTFLTDLYGLGARKILSSGIPPAGCIPIARTVNNFAERTCKEDANEACKDFNDKLQNLVGNLNKELDGIILITWTSIILSWISFKILNYTVNSTF</sequence>
<name>A0A4Y7IIG9_PAPSO</name>
<accession>A0A4Y7IIG9</accession>
<evidence type="ECO:0000256" key="1">
    <source>
        <dbReference type="ARBA" id="ARBA00008668"/>
    </source>
</evidence>
<dbReference type="InterPro" id="IPR001087">
    <property type="entry name" value="GDSL"/>
</dbReference>
<dbReference type="EMBL" id="CM010715">
    <property type="protein sequence ID" value="RZC47245.1"/>
    <property type="molecule type" value="Genomic_DNA"/>
</dbReference>
<protein>
    <recommendedName>
        <fullName evidence="5">GDSL esterase/lipase</fullName>
    </recommendedName>
</protein>
<dbReference type="PANTHER" id="PTHR45642:SF46">
    <property type="entry name" value="OS06G0636700 PROTEIN"/>
    <property type="match status" value="1"/>
</dbReference>
<dbReference type="InterPro" id="IPR050592">
    <property type="entry name" value="GDSL_lipolytic_enzyme"/>
</dbReference>
<dbReference type="AlphaFoldDB" id="A0A4Y7IIG9"/>
<dbReference type="PANTHER" id="PTHR45642">
    <property type="entry name" value="GDSL ESTERASE/LIPASE EXL3"/>
    <property type="match status" value="1"/>
</dbReference>
<dbReference type="Gene3D" id="3.40.50.1110">
    <property type="entry name" value="SGNH hydrolase"/>
    <property type="match status" value="1"/>
</dbReference>
<keyword evidence="4" id="KW-1185">Reference proteome</keyword>
<evidence type="ECO:0008006" key="5">
    <source>
        <dbReference type="Google" id="ProtNLM"/>
    </source>
</evidence>
<evidence type="ECO:0000256" key="2">
    <source>
        <dbReference type="SAM" id="SignalP"/>
    </source>
</evidence>